<sequence>MVEQKSFQQIANELKLSKSTVQTKINRAMSSGGKSASRIVLDKKYFLFNKKLVKFPDDTDKWSGKVASNIRTDWKKGTKYKRASLRKIRSEYEKNIKLILIGQKIKLTYIK</sequence>
<accession>A0A143HCD5</accession>
<dbReference type="RefSeq" id="WP_066788130.1">
    <property type="nucleotide sequence ID" value="NZ_CP014806.1"/>
</dbReference>
<gene>
    <name evidence="1" type="ORF">ATY39_07715</name>
</gene>
<reference evidence="1 2" key="1">
    <citation type="journal article" date="2016" name="Genome Announc.">
        <title>Whole-Genome Sequence of Rummeliibacillus stabekisii Strain PP9 Isolated from Antarctic Soil.</title>
        <authorList>
            <person name="da Mota F.F."/>
            <person name="Vollu R.E."/>
            <person name="Jurelevicius D."/>
            <person name="Seldin L."/>
        </authorList>
    </citation>
    <scope>NUCLEOTIDE SEQUENCE [LARGE SCALE GENOMIC DNA]</scope>
    <source>
        <strain evidence="1 2">PP9</strain>
    </source>
</reference>
<dbReference type="Proteomes" id="UP000076021">
    <property type="component" value="Chromosome"/>
</dbReference>
<dbReference type="AlphaFoldDB" id="A0A143HCD5"/>
<protein>
    <submittedName>
        <fullName evidence="1">Uncharacterized protein</fullName>
    </submittedName>
</protein>
<evidence type="ECO:0000313" key="2">
    <source>
        <dbReference type="Proteomes" id="UP000076021"/>
    </source>
</evidence>
<organism evidence="1 2">
    <name type="scientific">Rummeliibacillus stabekisii</name>
    <dbReference type="NCBI Taxonomy" id="241244"/>
    <lineage>
        <taxon>Bacteria</taxon>
        <taxon>Bacillati</taxon>
        <taxon>Bacillota</taxon>
        <taxon>Bacilli</taxon>
        <taxon>Bacillales</taxon>
        <taxon>Caryophanaceae</taxon>
        <taxon>Rummeliibacillus</taxon>
    </lineage>
</organism>
<evidence type="ECO:0000313" key="1">
    <source>
        <dbReference type="EMBL" id="AMW99362.1"/>
    </source>
</evidence>
<dbReference type="EMBL" id="CP014806">
    <property type="protein sequence ID" value="AMW99362.1"/>
    <property type="molecule type" value="Genomic_DNA"/>
</dbReference>
<proteinExistence type="predicted"/>
<reference evidence="2" key="2">
    <citation type="submission" date="2016-03" db="EMBL/GenBank/DDBJ databases">
        <authorList>
            <person name="Ploux O."/>
        </authorList>
    </citation>
    <scope>NUCLEOTIDE SEQUENCE [LARGE SCALE GENOMIC DNA]</scope>
    <source>
        <strain evidence="2">PP9</strain>
    </source>
</reference>
<name>A0A143HCD5_9BACL</name>
<keyword evidence="2" id="KW-1185">Reference proteome</keyword>
<dbReference type="STRING" id="241244.ATY39_07715"/>
<dbReference type="KEGG" id="rst:ATY39_07715"/>